<evidence type="ECO:0000313" key="3">
    <source>
        <dbReference type="Proteomes" id="UP000076630"/>
    </source>
</evidence>
<dbReference type="AlphaFoldDB" id="A0A163XL52"/>
<proteinExistence type="predicted"/>
<dbReference type="GeneID" id="82256304"/>
<keyword evidence="3" id="KW-1185">Reference proteome</keyword>
<organism evidence="1 3">
    <name type="scientific">Myroides marinus</name>
    <dbReference type="NCBI Taxonomy" id="703342"/>
    <lineage>
        <taxon>Bacteria</taxon>
        <taxon>Pseudomonadati</taxon>
        <taxon>Bacteroidota</taxon>
        <taxon>Flavobacteriia</taxon>
        <taxon>Flavobacteriales</taxon>
        <taxon>Flavobacteriaceae</taxon>
        <taxon>Myroides</taxon>
    </lineage>
</organism>
<sequence>MRIICFVFIVFCTIKLQAQKIEVDKDGNLSCVYFASSASLKKGFANSLVYKDRNWNEIEFTKDYLNLEYKGIRDDESLRIKFFSELIERFKPIARYQATYEVKGFDRVHIKSKDNNVDFEYKTNIHGYKVYKDLNTGFEATIKKNIFDNYEYRANGDTATLKKKFNDSREYSDNKKNNIVISSKRWNQWIAKYHTDEGVLFYLVSIYLNE</sequence>
<dbReference type="EMBL" id="LQNU01000066">
    <property type="protein sequence ID" value="KZE78058.1"/>
    <property type="molecule type" value="Genomic_DNA"/>
</dbReference>
<reference evidence="1 3" key="1">
    <citation type="submission" date="2016-01" db="EMBL/GenBank/DDBJ databases">
        <title>Whole genome sequencing of Myroides marinus L41.</title>
        <authorList>
            <person name="Hong K.W."/>
        </authorList>
    </citation>
    <scope>NUCLEOTIDE SEQUENCE [LARGE SCALE GENOMIC DNA]</scope>
    <source>
        <strain evidence="1 3">L41</strain>
    </source>
</reference>
<evidence type="ECO:0000313" key="4">
    <source>
        <dbReference type="Proteomes" id="UP000183077"/>
    </source>
</evidence>
<name>A0A163XL52_9FLAO</name>
<reference evidence="2 4" key="2">
    <citation type="submission" date="2016-10" db="EMBL/GenBank/DDBJ databases">
        <authorList>
            <person name="de Groot N.N."/>
        </authorList>
    </citation>
    <scope>NUCLEOTIDE SEQUENCE [LARGE SCALE GENOMIC DNA]</scope>
    <source>
        <strain evidence="2 4">DSM 23048</strain>
    </source>
</reference>
<dbReference type="Proteomes" id="UP000076630">
    <property type="component" value="Unassembled WGS sequence"/>
</dbReference>
<dbReference type="Proteomes" id="UP000183077">
    <property type="component" value="Unassembled WGS sequence"/>
</dbReference>
<dbReference type="EMBL" id="FNYS01000003">
    <property type="protein sequence ID" value="SEI71041.1"/>
    <property type="molecule type" value="Genomic_DNA"/>
</dbReference>
<gene>
    <name evidence="1" type="ORF">AV926_13525</name>
    <name evidence="2" type="ORF">SAMN04488018_103178</name>
</gene>
<evidence type="ECO:0000313" key="2">
    <source>
        <dbReference type="EMBL" id="SEI71041.1"/>
    </source>
</evidence>
<evidence type="ECO:0000313" key="1">
    <source>
        <dbReference type="EMBL" id="KZE78058.1"/>
    </source>
</evidence>
<dbReference type="RefSeq" id="WP_038987349.1">
    <property type="nucleotide sequence ID" value="NZ_FNYS01000003.1"/>
</dbReference>
<protein>
    <submittedName>
        <fullName evidence="1">Uncharacterized protein</fullName>
    </submittedName>
</protein>
<accession>A0A163XL52</accession>